<sequence length="242" mass="27360">MSYTYELAQKQRPVTQPPTPSSPRPKSRKRYLFKLAYPLDSAKKLQDLASLPETPEVLDDEEDTESRFVVVDDATRATIEAHMRGFSPIFTSLRTPADKNLSRTSLAPTLGIDPTIPQHRVDTSPSPAQDEYPVLYFFYGTLAEPERLVRELGLDELPTLAPAEIRRGRMRMAGKYRALVDGDEKDVVQGAMYVVGCREHEDVLRHYESDLYEVVRCDIFGEKGEMVKGLTFRFAGDAAMLK</sequence>
<dbReference type="Proteomes" id="UP000481861">
    <property type="component" value="Unassembled WGS sequence"/>
</dbReference>
<feature type="domain" description="Gamma-glutamylcyclotransferase AIG2-like" evidence="5">
    <location>
        <begin position="136"/>
        <end position="234"/>
    </location>
</feature>
<name>A0A7C8I1C4_9PLEO</name>
<evidence type="ECO:0000256" key="3">
    <source>
        <dbReference type="ARBA" id="ARBA00030602"/>
    </source>
</evidence>
<dbReference type="OrthoDB" id="3262926at2759"/>
<gene>
    <name evidence="6" type="ORF">BDV95DRAFT_500983</name>
</gene>
<evidence type="ECO:0000259" key="5">
    <source>
        <dbReference type="Pfam" id="PF06094"/>
    </source>
</evidence>
<evidence type="ECO:0000256" key="4">
    <source>
        <dbReference type="SAM" id="MobiDB-lite"/>
    </source>
</evidence>
<evidence type="ECO:0000313" key="7">
    <source>
        <dbReference type="Proteomes" id="UP000481861"/>
    </source>
</evidence>
<dbReference type="Gene3D" id="3.10.490.10">
    <property type="entry name" value="Gamma-glutamyl cyclotransferase-like"/>
    <property type="match status" value="1"/>
</dbReference>
<dbReference type="EMBL" id="JAADJZ010000020">
    <property type="protein sequence ID" value="KAF2868197.1"/>
    <property type="molecule type" value="Genomic_DNA"/>
</dbReference>
<evidence type="ECO:0000256" key="1">
    <source>
        <dbReference type="ARBA" id="ARBA00008861"/>
    </source>
</evidence>
<comment type="similarity">
    <text evidence="1">Belongs to the gamma-glutamylcyclotransferase family.</text>
</comment>
<dbReference type="CDD" id="cd06661">
    <property type="entry name" value="GGCT_like"/>
    <property type="match status" value="1"/>
</dbReference>
<feature type="region of interest" description="Disordered" evidence="4">
    <location>
        <begin position="1"/>
        <end position="30"/>
    </location>
</feature>
<dbReference type="InterPro" id="IPR045038">
    <property type="entry name" value="AIG2-like"/>
</dbReference>
<dbReference type="InterPro" id="IPR036568">
    <property type="entry name" value="GGCT-like_sf"/>
</dbReference>
<proteinExistence type="inferred from homology"/>
<dbReference type="SUPFAM" id="SSF110857">
    <property type="entry name" value="Gamma-glutamyl cyclotransferase-like"/>
    <property type="match status" value="1"/>
</dbReference>
<protein>
    <recommendedName>
        <fullName evidence="3">Putative gamma-glutamylcyclotransferase</fullName>
    </recommendedName>
</protein>
<comment type="caution">
    <text evidence="6">The sequence shown here is derived from an EMBL/GenBank/DDBJ whole genome shotgun (WGS) entry which is preliminary data.</text>
</comment>
<dbReference type="Pfam" id="PF06094">
    <property type="entry name" value="GGACT"/>
    <property type="match status" value="1"/>
</dbReference>
<dbReference type="PANTHER" id="PTHR31544">
    <property type="entry name" value="AIG2-LIKE PROTEIN D"/>
    <property type="match status" value="1"/>
</dbReference>
<organism evidence="6 7">
    <name type="scientific">Massariosphaeria phaeospora</name>
    <dbReference type="NCBI Taxonomy" id="100035"/>
    <lineage>
        <taxon>Eukaryota</taxon>
        <taxon>Fungi</taxon>
        <taxon>Dikarya</taxon>
        <taxon>Ascomycota</taxon>
        <taxon>Pezizomycotina</taxon>
        <taxon>Dothideomycetes</taxon>
        <taxon>Pleosporomycetidae</taxon>
        <taxon>Pleosporales</taxon>
        <taxon>Pleosporales incertae sedis</taxon>
        <taxon>Massariosphaeria</taxon>
    </lineage>
</organism>
<dbReference type="AlphaFoldDB" id="A0A7C8I1C4"/>
<evidence type="ECO:0000256" key="2">
    <source>
        <dbReference type="ARBA" id="ARBA00022679"/>
    </source>
</evidence>
<dbReference type="GO" id="GO:0016740">
    <property type="term" value="F:transferase activity"/>
    <property type="evidence" value="ECO:0007669"/>
    <property type="project" value="UniProtKB-KW"/>
</dbReference>
<keyword evidence="7" id="KW-1185">Reference proteome</keyword>
<dbReference type="InterPro" id="IPR009288">
    <property type="entry name" value="AIG2-like_dom"/>
</dbReference>
<accession>A0A7C8I1C4</accession>
<evidence type="ECO:0000313" key="6">
    <source>
        <dbReference type="EMBL" id="KAF2868197.1"/>
    </source>
</evidence>
<dbReference type="PANTHER" id="PTHR31544:SF4">
    <property type="entry name" value="GAMMA-GLUTAMYLCYCLOTRANSFERASE-RELATED"/>
    <property type="match status" value="1"/>
</dbReference>
<dbReference type="InterPro" id="IPR013024">
    <property type="entry name" value="GGCT-like"/>
</dbReference>
<reference evidence="6 7" key="1">
    <citation type="submission" date="2020-01" db="EMBL/GenBank/DDBJ databases">
        <authorList>
            <consortium name="DOE Joint Genome Institute"/>
            <person name="Haridas S."/>
            <person name="Albert R."/>
            <person name="Binder M."/>
            <person name="Bloem J."/>
            <person name="Labutti K."/>
            <person name="Salamov A."/>
            <person name="Andreopoulos B."/>
            <person name="Baker S.E."/>
            <person name="Barry K."/>
            <person name="Bills G."/>
            <person name="Bluhm B.H."/>
            <person name="Cannon C."/>
            <person name="Castanera R."/>
            <person name="Culley D.E."/>
            <person name="Daum C."/>
            <person name="Ezra D."/>
            <person name="Gonzalez J.B."/>
            <person name="Henrissat B."/>
            <person name="Kuo A."/>
            <person name="Liang C."/>
            <person name="Lipzen A."/>
            <person name="Lutzoni F."/>
            <person name="Magnuson J."/>
            <person name="Mondo S."/>
            <person name="Nolan M."/>
            <person name="Ohm R."/>
            <person name="Pangilinan J."/>
            <person name="Park H.-J.H."/>
            <person name="Ramirez L."/>
            <person name="Alfaro M."/>
            <person name="Sun H."/>
            <person name="Tritt A."/>
            <person name="Yoshinaga Y."/>
            <person name="Zwiers L.-H.L."/>
            <person name="Turgeon B.G."/>
            <person name="Goodwin S.B."/>
            <person name="Spatafora J.W."/>
            <person name="Crous P.W."/>
            <person name="Grigoriev I.V."/>
        </authorList>
    </citation>
    <scope>NUCLEOTIDE SEQUENCE [LARGE SCALE GENOMIC DNA]</scope>
    <source>
        <strain evidence="6 7">CBS 611.86</strain>
    </source>
</reference>
<keyword evidence="2" id="KW-0808">Transferase</keyword>
<feature type="region of interest" description="Disordered" evidence="4">
    <location>
        <begin position="104"/>
        <end position="126"/>
    </location>
</feature>